<organism evidence="8 9">
    <name type="scientific">Duganella radicis</name>
    <dbReference type="NCBI Taxonomy" id="551988"/>
    <lineage>
        <taxon>Bacteria</taxon>
        <taxon>Pseudomonadati</taxon>
        <taxon>Pseudomonadota</taxon>
        <taxon>Betaproteobacteria</taxon>
        <taxon>Burkholderiales</taxon>
        <taxon>Oxalobacteraceae</taxon>
        <taxon>Telluria group</taxon>
        <taxon>Duganella</taxon>
    </lineage>
</organism>
<feature type="transmembrane region" description="Helical" evidence="5">
    <location>
        <begin position="74"/>
        <end position="95"/>
    </location>
</feature>
<comment type="caution">
    <text evidence="8">The sequence shown here is derived from an EMBL/GenBank/DDBJ whole genome shotgun (WGS) entry which is preliminary data.</text>
</comment>
<feature type="domain" description="DUF5935" evidence="7">
    <location>
        <begin position="1"/>
        <end position="187"/>
    </location>
</feature>
<keyword evidence="4 5" id="KW-0472">Membrane</keyword>
<feature type="transmembrane region" description="Helical" evidence="5">
    <location>
        <begin position="236"/>
        <end position="253"/>
    </location>
</feature>
<feature type="transmembrane region" description="Helical" evidence="5">
    <location>
        <begin position="43"/>
        <end position="62"/>
    </location>
</feature>
<evidence type="ECO:0000259" key="6">
    <source>
        <dbReference type="Pfam" id="PF04932"/>
    </source>
</evidence>
<feature type="transmembrane region" description="Helical" evidence="5">
    <location>
        <begin position="370"/>
        <end position="389"/>
    </location>
</feature>
<dbReference type="Proteomes" id="UP000475582">
    <property type="component" value="Unassembled WGS sequence"/>
</dbReference>
<dbReference type="InterPro" id="IPR051533">
    <property type="entry name" value="WaaL-like"/>
</dbReference>
<evidence type="ECO:0000313" key="8">
    <source>
        <dbReference type="EMBL" id="MTV36420.1"/>
    </source>
</evidence>
<dbReference type="AlphaFoldDB" id="A0A6L6PBP0"/>
<keyword evidence="3 5" id="KW-1133">Transmembrane helix</keyword>
<protein>
    <submittedName>
        <fullName evidence="8">Putative O-glycosylation ligase, exosortase A system-associated</fullName>
    </submittedName>
</protein>
<name>A0A6L6PBP0_9BURK</name>
<feature type="transmembrane region" description="Helical" evidence="5">
    <location>
        <begin position="169"/>
        <end position="185"/>
    </location>
</feature>
<evidence type="ECO:0000256" key="3">
    <source>
        <dbReference type="ARBA" id="ARBA00022989"/>
    </source>
</evidence>
<proteinExistence type="predicted"/>
<dbReference type="InterPro" id="IPR045979">
    <property type="entry name" value="DUF5935"/>
</dbReference>
<dbReference type="RefSeq" id="WP_155461754.1">
    <property type="nucleotide sequence ID" value="NZ_WNKY01000001.1"/>
</dbReference>
<dbReference type="InterPro" id="IPR017528">
    <property type="entry name" value="CHP03097O-antigen_lig-rel"/>
</dbReference>
<keyword evidence="2 5" id="KW-0812">Transmembrane</keyword>
<dbReference type="PANTHER" id="PTHR37422">
    <property type="entry name" value="TEICHURONIC ACID BIOSYNTHESIS PROTEIN TUAE"/>
    <property type="match status" value="1"/>
</dbReference>
<reference evidence="8 9" key="1">
    <citation type="submission" date="2019-11" db="EMBL/GenBank/DDBJ databases">
        <title>Type strains purchased from KCTC, JCM and DSMZ.</title>
        <authorList>
            <person name="Lu H."/>
        </authorList>
    </citation>
    <scope>NUCLEOTIDE SEQUENCE [LARGE SCALE GENOMIC DNA]</scope>
    <source>
        <strain evidence="8 9">KCTC 22382</strain>
    </source>
</reference>
<evidence type="ECO:0000256" key="1">
    <source>
        <dbReference type="ARBA" id="ARBA00004141"/>
    </source>
</evidence>
<sequence length="419" mass="46353">MRDILITLIVFASLPLILKNPVNGVLMWIWISVMNPHTQGWGFATTFPFAQIIAVVTIFSLVTSRAPKLLPASGITFALLAMVLWMNVTTLFAIFPAASLLQLGKVMKIMLMSLVTMIVIRSRQDVHRMIWVLAISLGFYGVKGGIFTVREGGNFRVWGPTGTFIGGNNEIALALIIAIPLMRYLQQSSDQLWVRRGWTAAMLLSAMAALGSYSRGALLAIAAMMGLMWMKSQKKMLGALLIAVFAPFALLFMPERWTERMDSIGDYQADNSAMGRINAWNMAFNLARDRFFGGGFEIAEPSVFYQYAPNPADVHAAHSIYFQALGEHGFIGLGLYLLVGMLTWRSAAWVVRNSRNDPELVWASNLSKMIQSSLIGFAVGGAFLSLLYFDVPYYLMAAVVALRALTEQRLAQRKTGTLP</sequence>
<evidence type="ECO:0000313" key="9">
    <source>
        <dbReference type="Proteomes" id="UP000475582"/>
    </source>
</evidence>
<evidence type="ECO:0000256" key="4">
    <source>
        <dbReference type="ARBA" id="ARBA00023136"/>
    </source>
</evidence>
<evidence type="ECO:0000256" key="5">
    <source>
        <dbReference type="SAM" id="Phobius"/>
    </source>
</evidence>
<dbReference type="Pfam" id="PF04932">
    <property type="entry name" value="Wzy_C"/>
    <property type="match status" value="1"/>
</dbReference>
<dbReference type="EMBL" id="WNKY01000001">
    <property type="protein sequence ID" value="MTV36420.1"/>
    <property type="molecule type" value="Genomic_DNA"/>
</dbReference>
<evidence type="ECO:0000256" key="2">
    <source>
        <dbReference type="ARBA" id="ARBA00022692"/>
    </source>
</evidence>
<feature type="transmembrane region" description="Helical" evidence="5">
    <location>
        <begin position="129"/>
        <end position="149"/>
    </location>
</feature>
<keyword evidence="9" id="KW-1185">Reference proteome</keyword>
<comment type="subcellular location">
    <subcellularLocation>
        <location evidence="1">Membrane</location>
        <topology evidence="1">Multi-pass membrane protein</topology>
    </subcellularLocation>
</comment>
<feature type="transmembrane region" description="Helical" evidence="5">
    <location>
        <begin position="330"/>
        <end position="350"/>
    </location>
</feature>
<gene>
    <name evidence="8" type="ORF">GM676_02335</name>
</gene>
<dbReference type="GO" id="GO:0016020">
    <property type="term" value="C:membrane"/>
    <property type="evidence" value="ECO:0007669"/>
    <property type="project" value="UniProtKB-SubCell"/>
</dbReference>
<dbReference type="Pfam" id="PF19358">
    <property type="entry name" value="DUF5935"/>
    <property type="match status" value="1"/>
</dbReference>
<keyword evidence="8" id="KW-0436">Ligase</keyword>
<dbReference type="GO" id="GO:0016874">
    <property type="term" value="F:ligase activity"/>
    <property type="evidence" value="ECO:0007669"/>
    <property type="project" value="UniProtKB-KW"/>
</dbReference>
<dbReference type="InterPro" id="IPR007016">
    <property type="entry name" value="O-antigen_ligase-rel_domated"/>
</dbReference>
<feature type="transmembrane region" description="Helical" evidence="5">
    <location>
        <begin position="197"/>
        <end position="230"/>
    </location>
</feature>
<dbReference type="OrthoDB" id="9772644at2"/>
<dbReference type="PANTHER" id="PTHR37422:SF13">
    <property type="entry name" value="LIPOPOLYSACCHARIDE BIOSYNTHESIS PROTEIN PA4999-RELATED"/>
    <property type="match status" value="1"/>
</dbReference>
<evidence type="ECO:0000259" key="7">
    <source>
        <dbReference type="Pfam" id="PF19358"/>
    </source>
</evidence>
<dbReference type="NCBIfam" id="TIGR03097">
    <property type="entry name" value="PEP_O_lig_1"/>
    <property type="match status" value="1"/>
</dbReference>
<accession>A0A6L6PBP0</accession>
<feature type="domain" description="O-antigen ligase-related" evidence="6">
    <location>
        <begin position="200"/>
        <end position="337"/>
    </location>
</feature>